<dbReference type="InterPro" id="IPR053318">
    <property type="entry name" value="GT64"/>
</dbReference>
<sequence length="315" mass="35982">MEPNVENKFWLGHKIGSRSLERSIWVLILKRTKISCASSTSCEESSSRPDLLDKSHRLTSHKDHHPLKILSRRVLRTLVPSFFFFFSFFFFRLDISTSPALPPIHLLPHPRARCLRPLRQRRRPLLPPRPPLPLSQASPLPSPPADSSPSRSPPGRAPSSAPTSTSPTRSPPATPTVPWQRRVLFYEFLYGRIRRLRDLSAEDRADLVNALKVFVLASVLSRRWLRLPPLRRQRNYEDILMNFVVAMAMAAEGRAGPVTMLVEGRRVRDWGNPRNDGSSSDDRDSDAVKEQEREREITRVGLSARGDHRKRTESV</sequence>
<dbReference type="PANTHER" id="PTHR48409:SF1">
    <property type="entry name" value="GLYCOSYLTRANSFERASE FAMILY PROTEIN 64 C3"/>
    <property type="match status" value="1"/>
</dbReference>
<dbReference type="Proteomes" id="UP000228380">
    <property type="component" value="Unplaced"/>
</dbReference>
<dbReference type="KEGG" id="pda:103721417"/>
<dbReference type="OrthoDB" id="5954868at2759"/>
<dbReference type="AlphaFoldDB" id="A0A8B8ZZ75"/>
<accession>A0A8B8ZZ75</accession>
<evidence type="ECO:0000313" key="3">
    <source>
        <dbReference type="RefSeq" id="XP_038976848.1"/>
    </source>
</evidence>
<feature type="region of interest" description="Disordered" evidence="1">
    <location>
        <begin position="269"/>
        <end position="315"/>
    </location>
</feature>
<protein>
    <submittedName>
        <fullName evidence="3">Uncharacterized protein LOC103721417</fullName>
    </submittedName>
</protein>
<feature type="region of interest" description="Disordered" evidence="1">
    <location>
        <begin position="122"/>
        <end position="175"/>
    </location>
</feature>
<feature type="compositionally biased region" description="Low complexity" evidence="1">
    <location>
        <begin position="157"/>
        <end position="168"/>
    </location>
</feature>
<evidence type="ECO:0000313" key="2">
    <source>
        <dbReference type="Proteomes" id="UP000228380"/>
    </source>
</evidence>
<evidence type="ECO:0000256" key="1">
    <source>
        <dbReference type="SAM" id="MobiDB-lite"/>
    </source>
</evidence>
<dbReference type="GeneID" id="103721417"/>
<keyword evidence="2" id="KW-1185">Reference proteome</keyword>
<reference evidence="3" key="1">
    <citation type="submission" date="2025-08" db="UniProtKB">
        <authorList>
            <consortium name="RefSeq"/>
        </authorList>
    </citation>
    <scope>IDENTIFICATION</scope>
    <source>
        <tissue evidence="3">Young leaves</tissue>
    </source>
</reference>
<gene>
    <name evidence="3" type="primary">LOC103721417</name>
</gene>
<dbReference type="RefSeq" id="XP_038976848.1">
    <property type="nucleotide sequence ID" value="XM_039120920.1"/>
</dbReference>
<proteinExistence type="predicted"/>
<dbReference type="PANTHER" id="PTHR48409">
    <property type="entry name" value="GLYCOSYLTRANSFERASE FAMILY PROTEIN 64 C3"/>
    <property type="match status" value="1"/>
</dbReference>
<feature type="compositionally biased region" description="Pro residues" evidence="1">
    <location>
        <begin position="140"/>
        <end position="156"/>
    </location>
</feature>
<organism evidence="2 3">
    <name type="scientific">Phoenix dactylifera</name>
    <name type="common">Date palm</name>
    <dbReference type="NCBI Taxonomy" id="42345"/>
    <lineage>
        <taxon>Eukaryota</taxon>
        <taxon>Viridiplantae</taxon>
        <taxon>Streptophyta</taxon>
        <taxon>Embryophyta</taxon>
        <taxon>Tracheophyta</taxon>
        <taxon>Spermatophyta</taxon>
        <taxon>Magnoliopsida</taxon>
        <taxon>Liliopsida</taxon>
        <taxon>Arecaceae</taxon>
        <taxon>Coryphoideae</taxon>
        <taxon>Phoeniceae</taxon>
        <taxon>Phoenix</taxon>
    </lineage>
</organism>
<name>A0A8B8ZZ75_PHODC</name>
<feature type="compositionally biased region" description="Basic and acidic residues" evidence="1">
    <location>
        <begin position="280"/>
        <end position="298"/>
    </location>
</feature>